<name>A0AAW1LFM4_POPJA</name>
<dbReference type="SUPFAM" id="SSF46938">
    <property type="entry name" value="CRAL/TRIO N-terminal domain"/>
    <property type="match status" value="1"/>
</dbReference>
<sequence>MNTQINGQKGKYANIWKYGEDTEDCLLGWAAKLFKETGFLGEDMDDIVDLTKSRAFPAPLLSRRSLLDILQPKHDDQFLLRWLRARSWDLAAAEKMLRASIEWRKQFEVEELYSTWQPPEPLASHYPSGLSGFDKEGHPVYIVPMGNLDIVGYLHTATKQDLMRLTVKQLETTLRQAEEHGVNQLVAIFDLDHFNLRQFAWKPAMELVISLLQLYEANYPEILKVCYIINAPKLFALAYAIIKKFINEYTQSKIKIFKLESTKWQPLLLSHVDADNLPKHYGGTMVDPDGDPKCPSKIRPGRMLAKNLYKKKSISNEMLTSREYVTTTIKRGKQLMLDFFVSDSGCLLQWDFRTEGHDIGFGVNYVDDDGKKHEIVEISRISSNMVDVTGTITCKAPATYTVIFDNTYSKLRHKTLHYYVTVIESLNKLDIEQTAESNDVESETNVVDQTVVN</sequence>
<dbReference type="PROSITE" id="PS50191">
    <property type="entry name" value="CRAL_TRIO"/>
    <property type="match status" value="1"/>
</dbReference>
<feature type="domain" description="CRAL-TRIO" evidence="1">
    <location>
        <begin position="118"/>
        <end position="289"/>
    </location>
</feature>
<dbReference type="AlphaFoldDB" id="A0AAW1LFM4"/>
<dbReference type="PANTHER" id="PTHR23324">
    <property type="entry name" value="SEC14 RELATED PROTEIN"/>
    <property type="match status" value="1"/>
</dbReference>
<dbReference type="SUPFAM" id="SSF101576">
    <property type="entry name" value="Supernatant protein factor (SPF), C-terminal domain"/>
    <property type="match status" value="1"/>
</dbReference>
<dbReference type="InterPro" id="IPR036598">
    <property type="entry name" value="GOLD_dom_sf"/>
</dbReference>
<dbReference type="SMART" id="SM01100">
    <property type="entry name" value="CRAL_TRIO_N"/>
    <property type="match status" value="1"/>
</dbReference>
<dbReference type="InterPro" id="IPR009038">
    <property type="entry name" value="GOLD_dom"/>
</dbReference>
<evidence type="ECO:0000313" key="3">
    <source>
        <dbReference type="EMBL" id="KAK9732314.1"/>
    </source>
</evidence>
<gene>
    <name evidence="3" type="ORF">QE152_g12942</name>
</gene>
<dbReference type="Gene3D" id="3.40.525.10">
    <property type="entry name" value="CRAL-TRIO lipid binding domain"/>
    <property type="match status" value="1"/>
</dbReference>
<comment type="caution">
    <text evidence="3">The sequence shown here is derived from an EMBL/GenBank/DDBJ whole genome shotgun (WGS) entry which is preliminary data.</text>
</comment>
<dbReference type="Pfam" id="PF00650">
    <property type="entry name" value="CRAL_TRIO"/>
    <property type="match status" value="1"/>
</dbReference>
<protein>
    <submittedName>
        <fullName evidence="3">CRAL/TRIO domain</fullName>
    </submittedName>
</protein>
<keyword evidence="4" id="KW-1185">Reference proteome</keyword>
<dbReference type="PROSITE" id="PS50866">
    <property type="entry name" value="GOLD"/>
    <property type="match status" value="1"/>
</dbReference>
<organism evidence="3 4">
    <name type="scientific">Popillia japonica</name>
    <name type="common">Japanese beetle</name>
    <dbReference type="NCBI Taxonomy" id="7064"/>
    <lineage>
        <taxon>Eukaryota</taxon>
        <taxon>Metazoa</taxon>
        <taxon>Ecdysozoa</taxon>
        <taxon>Arthropoda</taxon>
        <taxon>Hexapoda</taxon>
        <taxon>Insecta</taxon>
        <taxon>Pterygota</taxon>
        <taxon>Neoptera</taxon>
        <taxon>Endopterygota</taxon>
        <taxon>Coleoptera</taxon>
        <taxon>Polyphaga</taxon>
        <taxon>Scarabaeiformia</taxon>
        <taxon>Scarabaeidae</taxon>
        <taxon>Rutelinae</taxon>
        <taxon>Popillia</taxon>
    </lineage>
</organism>
<dbReference type="InterPro" id="IPR036865">
    <property type="entry name" value="CRAL-TRIO_dom_sf"/>
</dbReference>
<proteinExistence type="predicted"/>
<dbReference type="InterPro" id="IPR051064">
    <property type="entry name" value="SEC14/CRAL-TRIO_domain"/>
</dbReference>
<dbReference type="SUPFAM" id="SSF52087">
    <property type="entry name" value="CRAL/TRIO domain"/>
    <property type="match status" value="1"/>
</dbReference>
<dbReference type="InterPro" id="IPR011074">
    <property type="entry name" value="CRAL/TRIO_N_dom"/>
</dbReference>
<dbReference type="CDD" id="cd00170">
    <property type="entry name" value="SEC14"/>
    <property type="match status" value="1"/>
</dbReference>
<evidence type="ECO:0000259" key="2">
    <source>
        <dbReference type="PROSITE" id="PS50866"/>
    </source>
</evidence>
<accession>A0AAW1LFM4</accession>
<evidence type="ECO:0000313" key="4">
    <source>
        <dbReference type="Proteomes" id="UP001458880"/>
    </source>
</evidence>
<dbReference type="InterPro" id="IPR001251">
    <property type="entry name" value="CRAL-TRIO_dom"/>
</dbReference>
<dbReference type="SMART" id="SM00516">
    <property type="entry name" value="SEC14"/>
    <property type="match status" value="1"/>
</dbReference>
<dbReference type="PRINTS" id="PR00180">
    <property type="entry name" value="CRETINALDHBP"/>
</dbReference>
<dbReference type="Proteomes" id="UP001458880">
    <property type="component" value="Unassembled WGS sequence"/>
</dbReference>
<dbReference type="GO" id="GO:0005737">
    <property type="term" value="C:cytoplasm"/>
    <property type="evidence" value="ECO:0007669"/>
    <property type="project" value="TreeGrafter"/>
</dbReference>
<feature type="domain" description="GOLD" evidence="2">
    <location>
        <begin position="322"/>
        <end position="422"/>
    </location>
</feature>
<evidence type="ECO:0000259" key="1">
    <source>
        <dbReference type="PROSITE" id="PS50191"/>
    </source>
</evidence>
<dbReference type="PANTHER" id="PTHR23324:SF83">
    <property type="entry name" value="SEC14-LIKE PROTEIN 2"/>
    <property type="match status" value="1"/>
</dbReference>
<dbReference type="Pfam" id="PF03765">
    <property type="entry name" value="CRAL_TRIO_N"/>
    <property type="match status" value="1"/>
</dbReference>
<dbReference type="Gene3D" id="2.60.120.680">
    <property type="entry name" value="GOLD domain"/>
    <property type="match status" value="1"/>
</dbReference>
<reference evidence="3 4" key="1">
    <citation type="journal article" date="2024" name="BMC Genomics">
        <title>De novo assembly and annotation of Popillia japonica's genome with initial clues to its potential as an invasive pest.</title>
        <authorList>
            <person name="Cucini C."/>
            <person name="Boschi S."/>
            <person name="Funari R."/>
            <person name="Cardaioli E."/>
            <person name="Iannotti N."/>
            <person name="Marturano G."/>
            <person name="Paoli F."/>
            <person name="Bruttini M."/>
            <person name="Carapelli A."/>
            <person name="Frati F."/>
            <person name="Nardi F."/>
        </authorList>
    </citation>
    <scope>NUCLEOTIDE SEQUENCE [LARGE SCALE GENOMIC DNA]</scope>
    <source>
        <strain evidence="3">DMR45628</strain>
    </source>
</reference>
<dbReference type="EMBL" id="JASPKY010000120">
    <property type="protein sequence ID" value="KAK9732314.1"/>
    <property type="molecule type" value="Genomic_DNA"/>
</dbReference>
<dbReference type="InterPro" id="IPR036273">
    <property type="entry name" value="CRAL/TRIO_N_dom_sf"/>
</dbReference>